<dbReference type="Pfam" id="PF12095">
    <property type="entry name" value="CRR7"/>
    <property type="match status" value="1"/>
</dbReference>
<dbReference type="Proteomes" id="UP000184550">
    <property type="component" value="Unassembled WGS sequence"/>
</dbReference>
<dbReference type="AlphaFoldDB" id="A0A7Z9BWS8"/>
<accession>A0A7Z9BWS8</accession>
<sequence>MPDALMYDEDTFVVLETHQPEQFMTVAELLEKLKSVLSESQDNLPQDLQRFTTLEEQAQHLVNTSCDLNLNPGQYLQWYAVRLEK</sequence>
<name>A0A7Z9BWS8_9CYAN</name>
<comment type="caution">
    <text evidence="1">The sequence shown here is derived from an EMBL/GenBank/DDBJ whole genome shotgun (WGS) entry which is preliminary data.</text>
</comment>
<dbReference type="OrthoDB" id="487862at2"/>
<evidence type="ECO:0000313" key="2">
    <source>
        <dbReference type="Proteomes" id="UP000184550"/>
    </source>
</evidence>
<evidence type="ECO:0008006" key="3">
    <source>
        <dbReference type="Google" id="ProtNLM"/>
    </source>
</evidence>
<proteinExistence type="predicted"/>
<dbReference type="Gene3D" id="3.90.940.40">
    <property type="entry name" value="Protein CHLORORESPIRATORY REDUCTION 7"/>
    <property type="match status" value="1"/>
</dbReference>
<dbReference type="EMBL" id="CZCU02000153">
    <property type="protein sequence ID" value="VXD22813.1"/>
    <property type="molecule type" value="Genomic_DNA"/>
</dbReference>
<dbReference type="PANTHER" id="PTHR36803">
    <property type="entry name" value="PROTEIN CHLORORESPIRATORY REDUCTION 7, CHLOROPLASTIC"/>
    <property type="match status" value="1"/>
</dbReference>
<dbReference type="PANTHER" id="PTHR36803:SF1">
    <property type="entry name" value="PROTEIN CHLORORESPIRATORY REDUCTION 7, CHLOROPLASTIC"/>
    <property type="match status" value="1"/>
</dbReference>
<reference evidence="1" key="1">
    <citation type="submission" date="2019-10" db="EMBL/GenBank/DDBJ databases">
        <authorList>
            <consortium name="Genoscope - CEA"/>
            <person name="William W."/>
        </authorList>
    </citation>
    <scope>NUCLEOTIDE SEQUENCE [LARGE SCALE GENOMIC DNA]</scope>
    <source>
        <strain evidence="1">BBR_PRJEB10992</strain>
    </source>
</reference>
<dbReference type="InterPro" id="IPR021954">
    <property type="entry name" value="CRR7"/>
</dbReference>
<gene>
    <name evidence="1" type="ORF">PL8927_760115</name>
</gene>
<evidence type="ECO:0000313" key="1">
    <source>
        <dbReference type="EMBL" id="VXD22813.1"/>
    </source>
</evidence>
<organism evidence="1 2">
    <name type="scientific">Planktothrix serta PCC 8927</name>
    <dbReference type="NCBI Taxonomy" id="671068"/>
    <lineage>
        <taxon>Bacteria</taxon>
        <taxon>Bacillati</taxon>
        <taxon>Cyanobacteriota</taxon>
        <taxon>Cyanophyceae</taxon>
        <taxon>Oscillatoriophycideae</taxon>
        <taxon>Oscillatoriales</taxon>
        <taxon>Microcoleaceae</taxon>
        <taxon>Planktothrix</taxon>
    </lineage>
</organism>
<dbReference type="InterPro" id="IPR038150">
    <property type="entry name" value="CRR7-like_sf"/>
</dbReference>
<keyword evidence="2" id="KW-1185">Reference proteome</keyword>
<protein>
    <recommendedName>
        <fullName evidence="3">Chlororespiratory reduction protein 7</fullName>
    </recommendedName>
</protein>
<dbReference type="RefSeq" id="WP_083625102.1">
    <property type="nucleotide sequence ID" value="NZ_LR734878.1"/>
</dbReference>